<dbReference type="InterPro" id="IPR011009">
    <property type="entry name" value="Kinase-like_dom_sf"/>
</dbReference>
<gene>
    <name evidence="2" type="ORF">GMARGA_LOCUS998</name>
</gene>
<organism evidence="2 3">
    <name type="scientific">Gigaspora margarita</name>
    <dbReference type="NCBI Taxonomy" id="4874"/>
    <lineage>
        <taxon>Eukaryota</taxon>
        <taxon>Fungi</taxon>
        <taxon>Fungi incertae sedis</taxon>
        <taxon>Mucoromycota</taxon>
        <taxon>Glomeromycotina</taxon>
        <taxon>Glomeromycetes</taxon>
        <taxon>Diversisporales</taxon>
        <taxon>Gigasporaceae</taxon>
        <taxon>Gigaspora</taxon>
    </lineage>
</organism>
<reference evidence="2 3" key="1">
    <citation type="submission" date="2021-06" db="EMBL/GenBank/DDBJ databases">
        <authorList>
            <person name="Kallberg Y."/>
            <person name="Tangrot J."/>
            <person name="Rosling A."/>
        </authorList>
    </citation>
    <scope>NUCLEOTIDE SEQUENCE [LARGE SCALE GENOMIC DNA]</scope>
    <source>
        <strain evidence="2 3">120-4 pot B 10/14</strain>
    </source>
</reference>
<proteinExistence type="predicted"/>
<dbReference type="InterPro" id="IPR001245">
    <property type="entry name" value="Ser-Thr/Tyr_kinase_cat_dom"/>
</dbReference>
<dbReference type="Proteomes" id="UP000789901">
    <property type="component" value="Unassembled WGS sequence"/>
</dbReference>
<feature type="non-terminal residue" evidence="2">
    <location>
        <position position="1"/>
    </location>
</feature>
<dbReference type="InterPro" id="IPR051681">
    <property type="entry name" value="Ser/Thr_Kinases-Pseudokinases"/>
</dbReference>
<dbReference type="Pfam" id="PF07714">
    <property type="entry name" value="PK_Tyr_Ser-Thr"/>
    <property type="match status" value="1"/>
</dbReference>
<evidence type="ECO:0000259" key="1">
    <source>
        <dbReference type="PROSITE" id="PS50011"/>
    </source>
</evidence>
<evidence type="ECO:0000313" key="2">
    <source>
        <dbReference type="EMBL" id="CAG8475835.1"/>
    </source>
</evidence>
<feature type="domain" description="Protein kinase" evidence="1">
    <location>
        <begin position="1"/>
        <end position="343"/>
    </location>
</feature>
<dbReference type="Gene3D" id="1.10.510.10">
    <property type="entry name" value="Transferase(Phosphotransferase) domain 1"/>
    <property type="match status" value="1"/>
</dbReference>
<dbReference type="InterPro" id="IPR000719">
    <property type="entry name" value="Prot_kinase_dom"/>
</dbReference>
<accession>A0ABM8VY37</accession>
<dbReference type="SUPFAM" id="SSF56112">
    <property type="entry name" value="Protein kinase-like (PK-like)"/>
    <property type="match status" value="1"/>
</dbReference>
<dbReference type="PANTHER" id="PTHR44329">
    <property type="entry name" value="SERINE/THREONINE-PROTEIN KINASE TNNI3K-RELATED"/>
    <property type="match status" value="1"/>
</dbReference>
<protein>
    <submittedName>
        <fullName evidence="2">4062_t:CDS:1</fullName>
    </submittedName>
</protein>
<comment type="caution">
    <text evidence="2">The sequence shown here is derived from an EMBL/GenBank/DDBJ whole genome shotgun (WGS) entry which is preliminary data.</text>
</comment>
<dbReference type="EMBL" id="CAJVQB010000221">
    <property type="protein sequence ID" value="CAG8475835.1"/>
    <property type="molecule type" value="Genomic_DNA"/>
</dbReference>
<sequence length="343" mass="39625">YNSTIHSATWKSGPFTEWDNEQQELKRGGEGTYILKHLIDTEKCYSEVMIRGFRTSFTTEQLFSQSQVRCYGLTRNPHTQKFVLVFHKMDSDLRRFLKANSDLDWKIKFKMVRNISNSIRKLHNQDHIHRDLHSGNVLVDKNKFHCVLSDFGLCESLKNSKSLTDIHAGIIMNKIEDMLRDIYVNDIIQELKLVPVNRKSTKWNILRGANSEKGSDTEIIIIKKMEDLLRDVYINNGITRELNVHPNDSAIYKIRKIFKNKPSISEDTPTLLLLEEDKSISTIGLCSPSEHDGGTTTINDRLFPIMEQEESNATDVCSAPSMQKEIKRNSANLTDKLYYMLNH</sequence>
<evidence type="ECO:0000313" key="3">
    <source>
        <dbReference type="Proteomes" id="UP000789901"/>
    </source>
</evidence>
<name>A0ABM8VY37_GIGMA</name>
<dbReference type="PROSITE" id="PS50011">
    <property type="entry name" value="PROTEIN_KINASE_DOM"/>
    <property type="match status" value="1"/>
</dbReference>
<keyword evidence="3" id="KW-1185">Reference proteome</keyword>